<gene>
    <name evidence="1" type="ORF">PV02_11225</name>
</gene>
<dbReference type="Gene3D" id="3.30.530.20">
    <property type="match status" value="1"/>
</dbReference>
<dbReference type="Pfam" id="PF10604">
    <property type="entry name" value="Polyketide_cyc2"/>
    <property type="match status" value="1"/>
</dbReference>
<comment type="caution">
    <text evidence="1">The sequence shown here is derived from an EMBL/GenBank/DDBJ whole genome shotgun (WGS) entry which is preliminary data.</text>
</comment>
<dbReference type="Proteomes" id="UP001206983">
    <property type="component" value="Unassembled WGS sequence"/>
</dbReference>
<evidence type="ECO:0000313" key="2">
    <source>
        <dbReference type="Proteomes" id="UP001206983"/>
    </source>
</evidence>
<dbReference type="RefSeq" id="WP_256623546.1">
    <property type="nucleotide sequence ID" value="NZ_JTEO01000006.1"/>
</dbReference>
<dbReference type="PANTHER" id="PTHR36166:SF1">
    <property type="entry name" value="SRPBCC DOMAIN-CONTAINING PROTEIN"/>
    <property type="match status" value="1"/>
</dbReference>
<sequence>MQKICTDIIIDAPAEKVWSILTDFENFDDWNPFIQVRKGKLETGAQLEILLRPPGQKAMTMRPTVVKVEPVKEFRWLGSLWVRGIFDGEHAFRIEELDENRSRLIQCERFKGVLVPLILHLMGKNIEQGFESMNLSLKKKSEKA</sequence>
<dbReference type="AlphaFoldDB" id="A0AAE3HBI1"/>
<keyword evidence="2" id="KW-1185">Reference proteome</keyword>
<dbReference type="InterPro" id="IPR023393">
    <property type="entry name" value="START-like_dom_sf"/>
</dbReference>
<dbReference type="PANTHER" id="PTHR36166">
    <property type="entry name" value="CHROMOSOME 9, WHOLE GENOME SHOTGUN SEQUENCE"/>
    <property type="match status" value="1"/>
</dbReference>
<proteinExistence type="predicted"/>
<reference evidence="1 2" key="1">
    <citation type="journal article" date="2011" name="Appl. Environ. Microbiol.">
        <title>Methanogenic archaea isolated from Taiwan's Chelungpu fault.</title>
        <authorList>
            <person name="Wu S.Y."/>
            <person name="Lai M.C."/>
        </authorList>
    </citation>
    <scope>NUCLEOTIDE SEQUENCE [LARGE SCALE GENOMIC DNA]</scope>
    <source>
        <strain evidence="1 2">St545Mb</strain>
    </source>
</reference>
<dbReference type="CDD" id="cd07822">
    <property type="entry name" value="SRPBCC_4"/>
    <property type="match status" value="1"/>
</dbReference>
<protein>
    <submittedName>
        <fullName evidence="1">Polyketide cyclase</fullName>
    </submittedName>
</protein>
<dbReference type="SUPFAM" id="SSF55961">
    <property type="entry name" value="Bet v1-like"/>
    <property type="match status" value="1"/>
</dbReference>
<accession>A0AAE3HBI1</accession>
<organism evidence="1 2">
    <name type="scientific">Methanolobus chelungpuianus</name>
    <dbReference type="NCBI Taxonomy" id="502115"/>
    <lineage>
        <taxon>Archaea</taxon>
        <taxon>Methanobacteriati</taxon>
        <taxon>Methanobacteriota</taxon>
        <taxon>Stenosarchaea group</taxon>
        <taxon>Methanomicrobia</taxon>
        <taxon>Methanosarcinales</taxon>
        <taxon>Methanosarcinaceae</taxon>
        <taxon>Methanolobus</taxon>
    </lineage>
</organism>
<name>A0AAE3HBI1_9EURY</name>
<dbReference type="EMBL" id="JTEO01000006">
    <property type="protein sequence ID" value="MCQ6963632.1"/>
    <property type="molecule type" value="Genomic_DNA"/>
</dbReference>
<evidence type="ECO:0000313" key="1">
    <source>
        <dbReference type="EMBL" id="MCQ6963632.1"/>
    </source>
</evidence>
<dbReference type="InterPro" id="IPR019587">
    <property type="entry name" value="Polyketide_cyclase/dehydratase"/>
</dbReference>